<accession>A0AAV3NUA7</accession>
<evidence type="ECO:0000313" key="3">
    <source>
        <dbReference type="Proteomes" id="UP001454036"/>
    </source>
</evidence>
<feature type="compositionally biased region" description="Basic residues" evidence="1">
    <location>
        <begin position="100"/>
        <end position="113"/>
    </location>
</feature>
<feature type="compositionally biased region" description="Basic residues" evidence="1">
    <location>
        <begin position="67"/>
        <end position="78"/>
    </location>
</feature>
<organism evidence="2 3">
    <name type="scientific">Lithospermum erythrorhizon</name>
    <name type="common">Purple gromwell</name>
    <name type="synonym">Lithospermum officinale var. erythrorhizon</name>
    <dbReference type="NCBI Taxonomy" id="34254"/>
    <lineage>
        <taxon>Eukaryota</taxon>
        <taxon>Viridiplantae</taxon>
        <taxon>Streptophyta</taxon>
        <taxon>Embryophyta</taxon>
        <taxon>Tracheophyta</taxon>
        <taxon>Spermatophyta</taxon>
        <taxon>Magnoliopsida</taxon>
        <taxon>eudicotyledons</taxon>
        <taxon>Gunneridae</taxon>
        <taxon>Pentapetalae</taxon>
        <taxon>asterids</taxon>
        <taxon>lamiids</taxon>
        <taxon>Boraginales</taxon>
        <taxon>Boraginaceae</taxon>
        <taxon>Boraginoideae</taxon>
        <taxon>Lithospermeae</taxon>
        <taxon>Lithospermum</taxon>
    </lineage>
</organism>
<dbReference type="EMBL" id="BAABME010000392">
    <property type="protein sequence ID" value="GAA0142391.1"/>
    <property type="molecule type" value="Genomic_DNA"/>
</dbReference>
<dbReference type="AlphaFoldDB" id="A0AAV3NUA7"/>
<evidence type="ECO:0000313" key="2">
    <source>
        <dbReference type="EMBL" id="GAA0142391.1"/>
    </source>
</evidence>
<protein>
    <submittedName>
        <fullName evidence="2">Uncharacterized protein</fullName>
    </submittedName>
</protein>
<reference evidence="2 3" key="1">
    <citation type="submission" date="2024-01" db="EMBL/GenBank/DDBJ databases">
        <title>The complete chloroplast genome sequence of Lithospermum erythrorhizon: insights into the phylogenetic relationship among Boraginaceae species and the maternal lineages of purple gromwells.</title>
        <authorList>
            <person name="Okada T."/>
            <person name="Watanabe K."/>
        </authorList>
    </citation>
    <scope>NUCLEOTIDE SEQUENCE [LARGE SCALE GENOMIC DNA]</scope>
</reference>
<dbReference type="Proteomes" id="UP001454036">
    <property type="component" value="Unassembled WGS sequence"/>
</dbReference>
<comment type="caution">
    <text evidence="2">The sequence shown here is derived from an EMBL/GenBank/DDBJ whole genome shotgun (WGS) entry which is preliminary data.</text>
</comment>
<keyword evidence="3" id="KW-1185">Reference proteome</keyword>
<feature type="region of interest" description="Disordered" evidence="1">
    <location>
        <begin position="44"/>
        <end position="146"/>
    </location>
</feature>
<sequence>MDRWKDSTSLAKDVLEPSVANITTEGMDTKYDDLEPVTIEATDAAGQEEIETMNDDVEGMTPEKKRLEKKKSNKRKYRKLTDVGTSEPKKKLSKEEKAAKRARKAERRGRKAAKANASQKNEVEEVMPEEVIPRVGQPSVDDEWSHTDGTVQLLRDEIRYLNGVIQSSMARKSVLEARLRSLTGDDDPDDGVADA</sequence>
<gene>
    <name evidence="2" type="ORF">LIER_03299</name>
</gene>
<feature type="compositionally biased region" description="Basic and acidic residues" evidence="1">
    <location>
        <begin position="87"/>
        <end position="99"/>
    </location>
</feature>
<feature type="compositionally biased region" description="Acidic residues" evidence="1">
    <location>
        <begin position="46"/>
        <end position="58"/>
    </location>
</feature>
<name>A0AAV3NUA7_LITER</name>
<evidence type="ECO:0000256" key="1">
    <source>
        <dbReference type="SAM" id="MobiDB-lite"/>
    </source>
</evidence>
<proteinExistence type="predicted"/>